<evidence type="ECO:0000313" key="2">
    <source>
        <dbReference type="Proteomes" id="UP000000268"/>
    </source>
</evidence>
<organism evidence="1 2">
    <name type="scientific">Acaryochloris marina (strain MBIC 11017)</name>
    <dbReference type="NCBI Taxonomy" id="329726"/>
    <lineage>
        <taxon>Bacteria</taxon>
        <taxon>Bacillati</taxon>
        <taxon>Cyanobacteriota</taxon>
        <taxon>Cyanophyceae</taxon>
        <taxon>Acaryochloridales</taxon>
        <taxon>Acaryochloridaceae</taxon>
        <taxon>Acaryochloris</taxon>
    </lineage>
</organism>
<gene>
    <name evidence="1" type="ordered locus">AM1_0813</name>
</gene>
<dbReference type="EMBL" id="CP000828">
    <property type="protein sequence ID" value="ABW25857.1"/>
    <property type="molecule type" value="Genomic_DNA"/>
</dbReference>
<dbReference type="HOGENOM" id="CLU_929452_0_0_3"/>
<evidence type="ECO:0000313" key="1">
    <source>
        <dbReference type="EMBL" id="ABW25857.1"/>
    </source>
</evidence>
<sequence>MEITLDQKTTWHLGGEAHVLHLLRLVAQINDENWSAVSVVLECAPVIAARGEELSWFHNRLESRLDWQNRPFLEDLPVRMEIALRPEYYPRLPCPSSDAVQRLTDLFVIEPPPSPELFDDAVWNAIQLWQEYPIDPSIGGGTMRVGYRTAFSMFTDEVDRLRRRGPVSRIIVDALIESGIPISWIEEDPVFTVTLYAEDRGYLCRIRPNESSSGITVSVEWIEQLSDAGVAKLSSHIAVADTDLVFGSLTLVDGRIRLDNLTLLGPSITEETIIETLRAAVSALNSKVNEWSELDLTAG</sequence>
<proteinExistence type="predicted"/>
<protein>
    <submittedName>
        <fullName evidence="1">Uncharacterized protein</fullName>
    </submittedName>
</protein>
<keyword evidence="2" id="KW-1185">Reference proteome</keyword>
<dbReference type="KEGG" id="amr:AM1_0813"/>
<dbReference type="STRING" id="329726.AM1_0813"/>
<accession>B0BYH2</accession>
<reference evidence="1 2" key="1">
    <citation type="journal article" date="2008" name="Proc. Natl. Acad. Sci. U.S.A.">
        <title>Niche adaptation and genome expansion in the chlorophyll d-producing cyanobacterium Acaryochloris marina.</title>
        <authorList>
            <person name="Swingley W.D."/>
            <person name="Chen M."/>
            <person name="Cheung P.C."/>
            <person name="Conrad A.L."/>
            <person name="Dejesa L.C."/>
            <person name="Hao J."/>
            <person name="Honchak B.M."/>
            <person name="Karbach L.E."/>
            <person name="Kurdoglu A."/>
            <person name="Lahiri S."/>
            <person name="Mastrian S.D."/>
            <person name="Miyashita H."/>
            <person name="Page L."/>
            <person name="Ramakrishna P."/>
            <person name="Satoh S."/>
            <person name="Sattley W.M."/>
            <person name="Shimada Y."/>
            <person name="Taylor H.L."/>
            <person name="Tomo T."/>
            <person name="Tsuchiya T."/>
            <person name="Wang Z.T."/>
            <person name="Raymond J."/>
            <person name="Mimuro M."/>
            <person name="Blankenship R.E."/>
            <person name="Touchman J.W."/>
        </authorList>
    </citation>
    <scope>NUCLEOTIDE SEQUENCE [LARGE SCALE GENOMIC DNA]</scope>
    <source>
        <strain evidence="2">MBIC 11017</strain>
    </source>
</reference>
<dbReference type="OrthoDB" id="9817741at2"/>
<name>B0BYH2_ACAM1</name>
<dbReference type="AlphaFoldDB" id="B0BYH2"/>
<dbReference type="RefSeq" id="WP_012161438.1">
    <property type="nucleotide sequence ID" value="NC_009925.1"/>
</dbReference>
<dbReference type="Proteomes" id="UP000000268">
    <property type="component" value="Chromosome"/>
</dbReference>